<comment type="caution">
    <text evidence="2">The sequence shown here is derived from an EMBL/GenBank/DDBJ whole genome shotgun (WGS) entry which is preliminary data.</text>
</comment>
<dbReference type="EMBL" id="DXIJ01000049">
    <property type="protein sequence ID" value="HIV85660.1"/>
    <property type="molecule type" value="Genomic_DNA"/>
</dbReference>
<dbReference type="GO" id="GO:0006352">
    <property type="term" value="P:DNA-templated transcription initiation"/>
    <property type="evidence" value="ECO:0007669"/>
    <property type="project" value="InterPro"/>
</dbReference>
<gene>
    <name evidence="2" type="ORF">H9900_02485</name>
</gene>
<dbReference type="GO" id="GO:0003677">
    <property type="term" value="F:DNA binding"/>
    <property type="evidence" value="ECO:0007669"/>
    <property type="project" value="InterPro"/>
</dbReference>
<dbReference type="Proteomes" id="UP000824162">
    <property type="component" value="Unassembled WGS sequence"/>
</dbReference>
<protein>
    <recommendedName>
        <fullName evidence="1">RNA polymerase sigma factor 70 region 4 type 2 domain-containing protein</fullName>
    </recommendedName>
</protein>
<evidence type="ECO:0000259" key="1">
    <source>
        <dbReference type="Pfam" id="PF08281"/>
    </source>
</evidence>
<feature type="domain" description="RNA polymerase sigma factor 70 region 4 type 2" evidence="1">
    <location>
        <begin position="14"/>
        <end position="65"/>
    </location>
</feature>
<evidence type="ECO:0000313" key="3">
    <source>
        <dbReference type="Proteomes" id="UP000824162"/>
    </source>
</evidence>
<dbReference type="InterPro" id="IPR013324">
    <property type="entry name" value="RNA_pol_sigma_r3/r4-like"/>
</dbReference>
<dbReference type="InterPro" id="IPR013249">
    <property type="entry name" value="RNA_pol_sigma70_r4_t2"/>
</dbReference>
<dbReference type="Pfam" id="PF08281">
    <property type="entry name" value="Sigma70_r4_2"/>
    <property type="match status" value="1"/>
</dbReference>
<dbReference type="SUPFAM" id="SSF88659">
    <property type="entry name" value="Sigma3 and sigma4 domains of RNA polymerase sigma factors"/>
    <property type="match status" value="1"/>
</dbReference>
<organism evidence="2 3">
    <name type="scientific">Candidatus Monoglobus merdigallinarum</name>
    <dbReference type="NCBI Taxonomy" id="2838698"/>
    <lineage>
        <taxon>Bacteria</taxon>
        <taxon>Bacillati</taxon>
        <taxon>Bacillota</taxon>
        <taxon>Clostridia</taxon>
        <taxon>Monoglobales</taxon>
        <taxon>Monoglobaceae</taxon>
        <taxon>Monoglobus</taxon>
    </lineage>
</organism>
<evidence type="ECO:0000313" key="2">
    <source>
        <dbReference type="EMBL" id="HIV85660.1"/>
    </source>
</evidence>
<proteinExistence type="predicted"/>
<name>A0A9D1PRQ2_9FIRM</name>
<sequence length="83" mass="9190">MAIHITLSAFENRSIIDAVLKLPRLERIIIIFNVVGEFALIDIAQLLGSNLNSVYVQKHSALKKLRQAIEHVNLEMNNVPGGG</sequence>
<dbReference type="Gene3D" id="1.10.10.10">
    <property type="entry name" value="Winged helix-like DNA-binding domain superfamily/Winged helix DNA-binding domain"/>
    <property type="match status" value="1"/>
</dbReference>
<dbReference type="InterPro" id="IPR036388">
    <property type="entry name" value="WH-like_DNA-bd_sf"/>
</dbReference>
<dbReference type="AlphaFoldDB" id="A0A9D1PRQ2"/>
<accession>A0A9D1PRQ2</accession>
<reference evidence="2" key="1">
    <citation type="journal article" date="2021" name="PeerJ">
        <title>Extensive microbial diversity within the chicken gut microbiome revealed by metagenomics and culture.</title>
        <authorList>
            <person name="Gilroy R."/>
            <person name="Ravi A."/>
            <person name="Getino M."/>
            <person name="Pursley I."/>
            <person name="Horton D.L."/>
            <person name="Alikhan N.F."/>
            <person name="Baker D."/>
            <person name="Gharbi K."/>
            <person name="Hall N."/>
            <person name="Watson M."/>
            <person name="Adriaenssens E.M."/>
            <person name="Foster-Nyarko E."/>
            <person name="Jarju S."/>
            <person name="Secka A."/>
            <person name="Antonio M."/>
            <person name="Oren A."/>
            <person name="Chaudhuri R.R."/>
            <person name="La Ragione R."/>
            <person name="Hildebrand F."/>
            <person name="Pallen M.J."/>
        </authorList>
    </citation>
    <scope>NUCLEOTIDE SEQUENCE</scope>
    <source>
        <strain evidence="2">5790</strain>
    </source>
</reference>
<dbReference type="GO" id="GO:0016987">
    <property type="term" value="F:sigma factor activity"/>
    <property type="evidence" value="ECO:0007669"/>
    <property type="project" value="InterPro"/>
</dbReference>
<reference evidence="2" key="2">
    <citation type="submission" date="2021-04" db="EMBL/GenBank/DDBJ databases">
        <authorList>
            <person name="Gilroy R."/>
        </authorList>
    </citation>
    <scope>NUCLEOTIDE SEQUENCE</scope>
    <source>
        <strain evidence="2">5790</strain>
    </source>
</reference>